<dbReference type="EMBL" id="JAAAHW010007008">
    <property type="protein sequence ID" value="KAF9952212.1"/>
    <property type="molecule type" value="Genomic_DNA"/>
</dbReference>
<evidence type="ECO:0000313" key="2">
    <source>
        <dbReference type="Proteomes" id="UP000749646"/>
    </source>
</evidence>
<accession>A0A9P6LYP8</accession>
<dbReference type="GO" id="GO:0003688">
    <property type="term" value="F:DNA replication origin binding"/>
    <property type="evidence" value="ECO:0007669"/>
    <property type="project" value="TreeGrafter"/>
</dbReference>
<dbReference type="AlphaFoldDB" id="A0A9P6LYP8"/>
<name>A0A9P6LYP8_9FUNG</name>
<gene>
    <name evidence="1" type="primary">ORC4_1</name>
    <name evidence="1" type="ORF">BGZ65_005433</name>
</gene>
<dbReference type="PANTHER" id="PTHR12087:SF0">
    <property type="entry name" value="ORIGIN RECOGNITION COMPLEX SUBUNIT 4"/>
    <property type="match status" value="1"/>
</dbReference>
<dbReference type="Gene3D" id="3.40.50.300">
    <property type="entry name" value="P-loop containing nucleotide triphosphate hydrolases"/>
    <property type="match status" value="1"/>
</dbReference>
<dbReference type="InterPro" id="IPR016527">
    <property type="entry name" value="ORC4"/>
</dbReference>
<protein>
    <submittedName>
        <fullName evidence="1">Origin recognition complex subunit 4</fullName>
    </submittedName>
</protein>
<dbReference type="OrthoDB" id="343623at2759"/>
<evidence type="ECO:0000313" key="1">
    <source>
        <dbReference type="EMBL" id="KAF9952212.1"/>
    </source>
</evidence>
<dbReference type="InterPro" id="IPR027417">
    <property type="entry name" value="P-loop_NTPase"/>
</dbReference>
<keyword evidence="2" id="KW-1185">Reference proteome</keyword>
<reference evidence="1" key="1">
    <citation type="journal article" date="2020" name="Fungal Divers.">
        <title>Resolving the Mortierellaceae phylogeny through synthesis of multi-gene phylogenetics and phylogenomics.</title>
        <authorList>
            <person name="Vandepol N."/>
            <person name="Liber J."/>
            <person name="Desiro A."/>
            <person name="Na H."/>
            <person name="Kennedy M."/>
            <person name="Barry K."/>
            <person name="Grigoriev I.V."/>
            <person name="Miller A.N."/>
            <person name="O'Donnell K."/>
            <person name="Stajich J.E."/>
            <person name="Bonito G."/>
        </authorList>
    </citation>
    <scope>NUCLEOTIDE SEQUENCE</scope>
    <source>
        <strain evidence="1">MES-2147</strain>
    </source>
</reference>
<sequence>MSTEELVTLAKTAVLARLGERTLPPTLVGLEEQYKKVLVRQALQEIEQQFRIKNLHASDEDMDVDEAQKEFMVIHLNGMIQTDDKMALKEIMRQLSREGESEMDTNASFSDSLPSLLSFLTAGSKDQYPIIFILDKFDLFPQHTKQLLLYNLFDMAQSAE</sequence>
<dbReference type="GO" id="GO:0005664">
    <property type="term" value="C:nuclear origin of replication recognition complex"/>
    <property type="evidence" value="ECO:0007669"/>
    <property type="project" value="TreeGrafter"/>
</dbReference>
<dbReference type="GO" id="GO:0006270">
    <property type="term" value="P:DNA replication initiation"/>
    <property type="evidence" value="ECO:0007669"/>
    <property type="project" value="TreeGrafter"/>
</dbReference>
<dbReference type="PANTHER" id="PTHR12087">
    <property type="entry name" value="ORIGIN RECOGNITION COMPLEX SUBUNIT 4"/>
    <property type="match status" value="1"/>
</dbReference>
<dbReference type="Proteomes" id="UP000749646">
    <property type="component" value="Unassembled WGS sequence"/>
</dbReference>
<proteinExistence type="predicted"/>
<comment type="caution">
    <text evidence="1">The sequence shown here is derived from an EMBL/GenBank/DDBJ whole genome shotgun (WGS) entry which is preliminary data.</text>
</comment>
<organism evidence="1 2">
    <name type="scientific">Modicella reniformis</name>
    <dbReference type="NCBI Taxonomy" id="1440133"/>
    <lineage>
        <taxon>Eukaryota</taxon>
        <taxon>Fungi</taxon>
        <taxon>Fungi incertae sedis</taxon>
        <taxon>Mucoromycota</taxon>
        <taxon>Mortierellomycotina</taxon>
        <taxon>Mortierellomycetes</taxon>
        <taxon>Mortierellales</taxon>
        <taxon>Mortierellaceae</taxon>
        <taxon>Modicella</taxon>
    </lineage>
</organism>